<organism evidence="1">
    <name type="scientific">Opuntia streptacantha</name>
    <name type="common">Prickly pear cactus</name>
    <name type="synonym">Opuntia cardona</name>
    <dbReference type="NCBI Taxonomy" id="393608"/>
    <lineage>
        <taxon>Eukaryota</taxon>
        <taxon>Viridiplantae</taxon>
        <taxon>Streptophyta</taxon>
        <taxon>Embryophyta</taxon>
        <taxon>Tracheophyta</taxon>
        <taxon>Spermatophyta</taxon>
        <taxon>Magnoliopsida</taxon>
        <taxon>eudicotyledons</taxon>
        <taxon>Gunneridae</taxon>
        <taxon>Pentapetalae</taxon>
        <taxon>Caryophyllales</taxon>
        <taxon>Cactineae</taxon>
        <taxon>Cactaceae</taxon>
        <taxon>Opuntioideae</taxon>
        <taxon>Opuntia</taxon>
    </lineage>
</organism>
<reference evidence="1" key="1">
    <citation type="journal article" date="2013" name="J. Plant Res.">
        <title>Effect of fungi and light on seed germination of three Opuntia species from semiarid lands of central Mexico.</title>
        <authorList>
            <person name="Delgado-Sanchez P."/>
            <person name="Jimenez-Bremont J.F."/>
            <person name="Guerrero-Gonzalez Mde L."/>
            <person name="Flores J."/>
        </authorList>
    </citation>
    <scope>NUCLEOTIDE SEQUENCE</scope>
    <source>
        <tissue evidence="1">Cladode</tissue>
    </source>
</reference>
<sequence length="105" mass="11882">MGLGGLSSPRLPRPRLSRCRRLRSWKLMLTLNLIVRFARRRLSWALKPEKCPVSISTTQIASCLGCLFVILALFVDMSCPLILEGTLLRLIEGITWLTMKMKPLG</sequence>
<protein>
    <submittedName>
        <fullName evidence="1">Uncharacterized protein</fullName>
    </submittedName>
</protein>
<reference evidence="1" key="2">
    <citation type="submission" date="2020-07" db="EMBL/GenBank/DDBJ databases">
        <authorList>
            <person name="Vera ALvarez R."/>
            <person name="Arias-Moreno D.M."/>
            <person name="Jimenez-Jacinto V."/>
            <person name="Jimenez-Bremont J.F."/>
            <person name="Swaminathan K."/>
            <person name="Moose S.P."/>
            <person name="Guerrero-Gonzalez M.L."/>
            <person name="Marino-Ramirez L."/>
            <person name="Landsman D."/>
            <person name="Rodriguez-Kessler M."/>
            <person name="Delgado-Sanchez P."/>
        </authorList>
    </citation>
    <scope>NUCLEOTIDE SEQUENCE</scope>
    <source>
        <tissue evidence="1">Cladode</tissue>
    </source>
</reference>
<name>A0A7C9FAI2_OPUST</name>
<dbReference type="EMBL" id="GISG01288745">
    <property type="protein sequence ID" value="MBA4680905.1"/>
    <property type="molecule type" value="Transcribed_RNA"/>
</dbReference>
<accession>A0A7C9FAI2</accession>
<dbReference type="AlphaFoldDB" id="A0A7C9FAI2"/>
<evidence type="ECO:0000313" key="1">
    <source>
        <dbReference type="EMBL" id="MBA4680905.1"/>
    </source>
</evidence>
<proteinExistence type="predicted"/>